<dbReference type="Proteomes" id="UP000470384">
    <property type="component" value="Unassembled WGS sequence"/>
</dbReference>
<keyword evidence="1" id="KW-0732">Signal</keyword>
<protein>
    <recommendedName>
        <fullName evidence="4">MetA-pathway of phenol degradation</fullName>
    </recommendedName>
</protein>
<gene>
    <name evidence="2" type="ORF">GTQ45_14765</name>
</gene>
<dbReference type="AlphaFoldDB" id="A0A845QEY7"/>
<proteinExistence type="predicted"/>
<dbReference type="EMBL" id="WXYQ01000013">
    <property type="protein sequence ID" value="NBG96997.1"/>
    <property type="molecule type" value="Genomic_DNA"/>
</dbReference>
<dbReference type="OrthoDB" id="7931198at2"/>
<feature type="chain" id="PRO_5032295309" description="MetA-pathway of phenol degradation" evidence="1">
    <location>
        <begin position="29"/>
        <end position="273"/>
    </location>
</feature>
<evidence type="ECO:0000313" key="2">
    <source>
        <dbReference type="EMBL" id="NBG96997.1"/>
    </source>
</evidence>
<accession>A0A845QEY7</accession>
<evidence type="ECO:0008006" key="4">
    <source>
        <dbReference type="Google" id="ProtNLM"/>
    </source>
</evidence>
<sequence>MTKFISSSRAAVAAAAFMSVAGITSAQASGGIFEVIHPDVVEGGIELEALNTYFAEDVPAGEERSVHEIALGVGVTKWWKTVAAFEIANPEEETAELEAFEWENVFLLWQGGGNGGHNHGHDHDHDHGHGHGGDVIGFYAALEVPNKAGIDEGALALGPIAEVGLGSVTLLGNLFVEVPFTDDEDPGLSYALAATTPIAESWKIGLEAHGDIDEAFGDAPDFDDQSHYFGPAIYNALDLGRGRTLETRFAVLPGLTDDGSRDLALSLNAELKF</sequence>
<evidence type="ECO:0000256" key="1">
    <source>
        <dbReference type="SAM" id="SignalP"/>
    </source>
</evidence>
<feature type="signal peptide" evidence="1">
    <location>
        <begin position="1"/>
        <end position="28"/>
    </location>
</feature>
<comment type="caution">
    <text evidence="2">The sequence shown here is derived from an EMBL/GenBank/DDBJ whole genome shotgun (WGS) entry which is preliminary data.</text>
</comment>
<reference evidence="2 3" key="1">
    <citation type="journal article" date="2016" name="Int. J. Syst. Evol. Microbiol.">
        <title>Pyruvatibacter mobilis gen. nov., sp. nov., a marine bacterium from the culture broth of Picochlorum sp. 122.</title>
        <authorList>
            <person name="Wang G."/>
            <person name="Tang M."/>
            <person name="Wu H."/>
            <person name="Dai S."/>
            <person name="Li T."/>
            <person name="Chen C."/>
            <person name="He H."/>
            <person name="Fan J."/>
            <person name="Xiang W."/>
            <person name="Li X."/>
        </authorList>
    </citation>
    <scope>NUCLEOTIDE SEQUENCE [LARGE SCALE GENOMIC DNA]</scope>
    <source>
        <strain evidence="2 3">GYP-11</strain>
    </source>
</reference>
<dbReference type="GeneID" id="300653956"/>
<dbReference type="RefSeq" id="WP_160588978.1">
    <property type="nucleotide sequence ID" value="NZ_BMHN01000001.1"/>
</dbReference>
<evidence type="ECO:0000313" key="3">
    <source>
        <dbReference type="Proteomes" id="UP000470384"/>
    </source>
</evidence>
<keyword evidence="3" id="KW-1185">Reference proteome</keyword>
<name>A0A845QEY7_9HYPH</name>
<organism evidence="2 3">
    <name type="scientific">Pyruvatibacter mobilis</name>
    <dbReference type="NCBI Taxonomy" id="1712261"/>
    <lineage>
        <taxon>Bacteria</taxon>
        <taxon>Pseudomonadati</taxon>
        <taxon>Pseudomonadota</taxon>
        <taxon>Alphaproteobacteria</taxon>
        <taxon>Hyphomicrobiales</taxon>
        <taxon>Parvibaculaceae</taxon>
        <taxon>Pyruvatibacter</taxon>
    </lineage>
</organism>